<dbReference type="InterPro" id="IPR024459">
    <property type="entry name" value="Acb1-like_N"/>
</dbReference>
<dbReference type="Proteomes" id="UP001154255">
    <property type="component" value="Unassembled WGS sequence"/>
</dbReference>
<dbReference type="Pfam" id="PF06381">
    <property type="entry name" value="Phage_portal_3"/>
    <property type="match status" value="1"/>
</dbReference>
<accession>A0A9W4X7S5</accession>
<dbReference type="EMBL" id="CAMXCM010000011">
    <property type="protein sequence ID" value="CAI3957934.1"/>
    <property type="molecule type" value="Genomic_DNA"/>
</dbReference>
<evidence type="ECO:0000313" key="3">
    <source>
        <dbReference type="EMBL" id="CAI3960217.1"/>
    </source>
</evidence>
<reference evidence="2" key="1">
    <citation type="submission" date="2022-10" db="EMBL/GenBank/DDBJ databases">
        <authorList>
            <person name="Botero Cardona J."/>
        </authorList>
    </citation>
    <scope>NUCLEOTIDE SEQUENCE</scope>
    <source>
        <strain evidence="2">LMG 31819</strain>
        <strain evidence="3">R-53529</strain>
    </source>
</reference>
<evidence type="ECO:0000313" key="2">
    <source>
        <dbReference type="EMBL" id="CAI3957934.1"/>
    </source>
</evidence>
<dbReference type="EMBL" id="CAMXCS010000011">
    <property type="protein sequence ID" value="CAI3960217.1"/>
    <property type="molecule type" value="Genomic_DNA"/>
</dbReference>
<name>A0A9W4X7S5_9PROT</name>
<evidence type="ECO:0000259" key="1">
    <source>
        <dbReference type="Pfam" id="PF06381"/>
    </source>
</evidence>
<sequence>MSESNANSYCGSFRACGTLQDKIGNQCEKNGQYDAKNLSYELCKILYVYHPLGKRLIEIPVNLSLNKKRIIKLQNDYSAELIDQFEKKWQELKITQNIKRLAITSRLYGIGALFLKIKGIKDTELLDKNQKLENYEIHPVVYDAMNIAGTASNNHNIDSIDFLQLSEIVRGGEALAKDRSCILSNGDPIYIEYIESAYGYGGRSIFQNCFDLMYSYLSIIHADNAVAKKVATLIIKLNQVGSANRVQEGASAQKRQMLATAGNGDVVSMAVGEEAETLSMMNVDQALDTARRHIIEDIANAVDLPVILLNGQKFSGGFGEGTEDAKNIAQHVDAIREWLEPVFNFCDDFVMDLAWNFDFIDALNNENSQFYDKTLLPEEKQKKYNIFIQELKATFSYEFPSFLTETQSQIIESDNKKLMSIMEVFKNTYPLVDVDTKVKLICWVLDSVNELKGISDIKIDYDPEKIMGNINENGLNNLNDLIDSQLSN</sequence>
<proteinExistence type="predicted"/>
<organism evidence="2 4">
    <name type="scientific">Commensalibacter communis</name>
    <dbReference type="NCBI Taxonomy" id="2972786"/>
    <lineage>
        <taxon>Bacteria</taxon>
        <taxon>Pseudomonadati</taxon>
        <taxon>Pseudomonadota</taxon>
        <taxon>Alphaproteobacteria</taxon>
        <taxon>Acetobacterales</taxon>
        <taxon>Acetobacteraceae</taxon>
    </lineage>
</organism>
<evidence type="ECO:0000313" key="4">
    <source>
        <dbReference type="Proteomes" id="UP001154255"/>
    </source>
</evidence>
<gene>
    <name evidence="3" type="ORF">R53529_LOCUS2258</name>
    <name evidence="2" type="ORF">R53530_LOCUS2238</name>
</gene>
<keyword evidence="5" id="KW-1185">Reference proteome</keyword>
<dbReference type="RefSeq" id="WP_271790674.1">
    <property type="nucleotide sequence ID" value="NZ_CAMXCM010000011.1"/>
</dbReference>
<protein>
    <submittedName>
        <fullName evidence="2">DUF1073 domain</fullName>
    </submittedName>
</protein>
<feature type="domain" description="Anti-CBASS protein Acb1-like N-terminal" evidence="1">
    <location>
        <begin position="46"/>
        <end position="354"/>
    </location>
</feature>
<comment type="caution">
    <text evidence="2">The sequence shown here is derived from an EMBL/GenBank/DDBJ whole genome shotgun (WGS) entry which is preliminary data.</text>
</comment>
<dbReference type="AlphaFoldDB" id="A0A9W4X7S5"/>
<evidence type="ECO:0000313" key="5">
    <source>
        <dbReference type="Proteomes" id="UP001154259"/>
    </source>
</evidence>
<dbReference type="Proteomes" id="UP001154259">
    <property type="component" value="Unassembled WGS sequence"/>
</dbReference>